<dbReference type="AlphaFoldDB" id="A0A1D2MS53"/>
<gene>
    <name evidence="2" type="ORF">Ocin01_10808</name>
</gene>
<protein>
    <recommendedName>
        <fullName evidence="1">O-acyltransferase WSD1 C-terminal domain-containing protein</fullName>
    </recommendedName>
</protein>
<dbReference type="EMBL" id="LJIJ01000612">
    <property type="protein sequence ID" value="ODM95863.1"/>
    <property type="molecule type" value="Genomic_DNA"/>
</dbReference>
<keyword evidence="3" id="KW-1185">Reference proteome</keyword>
<evidence type="ECO:0000313" key="3">
    <source>
        <dbReference type="Proteomes" id="UP000094527"/>
    </source>
</evidence>
<evidence type="ECO:0000313" key="2">
    <source>
        <dbReference type="EMBL" id="ODM95863.1"/>
    </source>
</evidence>
<accession>A0A1D2MS53</accession>
<dbReference type="InterPro" id="IPR009721">
    <property type="entry name" value="O-acyltransferase_WSD1_C"/>
</dbReference>
<name>A0A1D2MS53_ORCCI</name>
<organism evidence="2 3">
    <name type="scientific">Orchesella cincta</name>
    <name type="common">Springtail</name>
    <name type="synonym">Podura cincta</name>
    <dbReference type="NCBI Taxonomy" id="48709"/>
    <lineage>
        <taxon>Eukaryota</taxon>
        <taxon>Metazoa</taxon>
        <taxon>Ecdysozoa</taxon>
        <taxon>Arthropoda</taxon>
        <taxon>Hexapoda</taxon>
        <taxon>Collembola</taxon>
        <taxon>Entomobryomorpha</taxon>
        <taxon>Entomobryoidea</taxon>
        <taxon>Orchesellidae</taxon>
        <taxon>Orchesellinae</taxon>
        <taxon>Orchesella</taxon>
    </lineage>
</organism>
<feature type="domain" description="O-acyltransferase WSD1 C-terminal" evidence="1">
    <location>
        <begin position="17"/>
        <end position="112"/>
    </location>
</feature>
<reference evidence="2 3" key="1">
    <citation type="journal article" date="2016" name="Genome Biol. Evol.">
        <title>Gene Family Evolution Reflects Adaptation to Soil Environmental Stressors in the Genome of the Collembolan Orchesella cincta.</title>
        <authorList>
            <person name="Faddeeva-Vakhrusheva A."/>
            <person name="Derks M.F."/>
            <person name="Anvar S.Y."/>
            <person name="Agamennone V."/>
            <person name="Suring W."/>
            <person name="Smit S."/>
            <person name="van Straalen N.M."/>
            <person name="Roelofs D."/>
        </authorList>
    </citation>
    <scope>NUCLEOTIDE SEQUENCE [LARGE SCALE GENOMIC DNA]</scope>
    <source>
        <tissue evidence="2">Mixed pool</tissue>
    </source>
</reference>
<comment type="caution">
    <text evidence="2">The sequence shown here is derived from an EMBL/GenBank/DDBJ whole genome shotgun (WGS) entry which is preliminary data.</text>
</comment>
<dbReference type="Pfam" id="PF06974">
    <property type="entry name" value="WS_DGAT_C"/>
    <property type="match status" value="1"/>
</dbReference>
<evidence type="ECO:0000259" key="1">
    <source>
        <dbReference type="Pfam" id="PF06974"/>
    </source>
</evidence>
<dbReference type="Proteomes" id="UP000094527">
    <property type="component" value="Unassembled WGS sequence"/>
</dbReference>
<proteinExistence type="predicted"/>
<sequence length="131" mass="14974">MVTSPKSYMLRHGTYLVGTIFHFLSKYWMKNRICSTIITNIAGEEEGFNIEGKKCVDFSLTTGGNDYVGLTFCIMSFKGAFRICAVADHTVMPQEKVDKLSYLMHDEFHSMKYDIFETSADVKRVPHILEV</sequence>